<organism evidence="3 4">
    <name type="scientific">Metabacillus litoralis</name>
    <dbReference type="NCBI Taxonomy" id="152268"/>
    <lineage>
        <taxon>Bacteria</taxon>
        <taxon>Bacillati</taxon>
        <taxon>Bacillota</taxon>
        <taxon>Bacilli</taxon>
        <taxon>Bacillales</taxon>
        <taxon>Bacillaceae</taxon>
        <taxon>Metabacillus</taxon>
    </lineage>
</organism>
<dbReference type="Proteomes" id="UP000078534">
    <property type="component" value="Unassembled WGS sequence"/>
</dbReference>
<dbReference type="Pfam" id="PF01903">
    <property type="entry name" value="CbiX"/>
    <property type="match status" value="2"/>
</dbReference>
<dbReference type="InterPro" id="IPR050963">
    <property type="entry name" value="Sirohydro_Cobaltochel/CbiX"/>
</dbReference>
<evidence type="ECO:0000256" key="1">
    <source>
        <dbReference type="ARBA" id="ARBA00022723"/>
    </source>
</evidence>
<dbReference type="EMBL" id="LWSG01000042">
    <property type="protein sequence ID" value="OAS83393.1"/>
    <property type="molecule type" value="Genomic_DNA"/>
</dbReference>
<evidence type="ECO:0000313" key="3">
    <source>
        <dbReference type="EMBL" id="OAS83393.1"/>
    </source>
</evidence>
<dbReference type="InterPro" id="IPR002762">
    <property type="entry name" value="CbiX-like"/>
</dbReference>
<name>A0A179SSU8_9BACI</name>
<keyword evidence="1" id="KW-0479">Metal-binding</keyword>
<dbReference type="AlphaFoldDB" id="A0A179SSU8"/>
<dbReference type="PANTHER" id="PTHR33542">
    <property type="entry name" value="SIROHYDROCHLORIN FERROCHELATASE, CHLOROPLASTIC"/>
    <property type="match status" value="1"/>
</dbReference>
<dbReference type="GO" id="GO:0016829">
    <property type="term" value="F:lyase activity"/>
    <property type="evidence" value="ECO:0007669"/>
    <property type="project" value="UniProtKB-KW"/>
</dbReference>
<dbReference type="STRING" id="152268.A6K24_09780"/>
<gene>
    <name evidence="3" type="ORF">A6K24_09780</name>
</gene>
<comment type="caution">
    <text evidence="3">The sequence shown here is derived from an EMBL/GenBank/DDBJ whole genome shotgun (WGS) entry which is preliminary data.</text>
</comment>
<dbReference type="SUPFAM" id="SSF53800">
    <property type="entry name" value="Chelatase"/>
    <property type="match status" value="1"/>
</dbReference>
<protein>
    <recommendedName>
        <fullName evidence="5">Sirohydrochlorin chelatase</fullName>
    </recommendedName>
</protein>
<sequence length="278" mass="31238">MGGYANENYPKRGINIMKQAVLYICHGSRVPKAREEAFAFIDKVKPEVQAQIQEVCFLELAEPSIEAGFTSCVDQGATHIAVVPLLLLTAAHAKSDIPDELAHVRAMYPKVFVTYGRPIGVDNKLAHMLVDKMIQKADIKNSSIAILVGRGSSDMDVVRDLNEISSVLYGKSNLKQVHTCFLTAASPRFDQMIDDLYHSNEHSIFVIPYLIFTGLLKREIDQTINKYDWGDRQIEVCSYLGPHPILLELFIERVNEAIDNKDCEYTFTRGLSHDTTPH</sequence>
<dbReference type="GO" id="GO:0046872">
    <property type="term" value="F:metal ion binding"/>
    <property type="evidence" value="ECO:0007669"/>
    <property type="project" value="UniProtKB-KW"/>
</dbReference>
<evidence type="ECO:0000313" key="4">
    <source>
        <dbReference type="Proteomes" id="UP000078534"/>
    </source>
</evidence>
<keyword evidence="2" id="KW-0456">Lyase</keyword>
<dbReference type="Gene3D" id="3.40.50.1400">
    <property type="match status" value="2"/>
</dbReference>
<dbReference type="CDD" id="cd03416">
    <property type="entry name" value="CbiX_SirB_N"/>
    <property type="match status" value="1"/>
</dbReference>
<evidence type="ECO:0000256" key="2">
    <source>
        <dbReference type="ARBA" id="ARBA00023239"/>
    </source>
</evidence>
<evidence type="ECO:0008006" key="5">
    <source>
        <dbReference type="Google" id="ProtNLM"/>
    </source>
</evidence>
<proteinExistence type="predicted"/>
<dbReference type="CDD" id="cd03414">
    <property type="entry name" value="CbiX_SirB_C"/>
    <property type="match status" value="1"/>
</dbReference>
<dbReference type="PANTHER" id="PTHR33542:SF3">
    <property type="entry name" value="SIROHYDROCHLORIN FERROCHELATASE, CHLOROPLASTIC"/>
    <property type="match status" value="1"/>
</dbReference>
<reference evidence="4" key="1">
    <citation type="submission" date="2016-04" db="EMBL/GenBank/DDBJ databases">
        <authorList>
            <person name="Lyu Z."/>
            <person name="Lyu W."/>
        </authorList>
    </citation>
    <scope>NUCLEOTIDE SEQUENCE [LARGE SCALE GENOMIC DNA]</scope>
    <source>
        <strain evidence="4">C44</strain>
    </source>
</reference>
<accession>A0A179SSU8</accession>
<keyword evidence="4" id="KW-1185">Reference proteome</keyword>